<reference evidence="7 8" key="1">
    <citation type="submission" date="2024-01" db="EMBL/GenBank/DDBJ databases">
        <title>Comparative genomics of Cryptococcus and Kwoniella reveals pathogenesis evolution and contrasting modes of karyotype evolution via chromosome fusion or intercentromeric recombination.</title>
        <authorList>
            <person name="Coelho M.A."/>
            <person name="David-Palma M."/>
            <person name="Shea T."/>
            <person name="Bowers K."/>
            <person name="McGinley-Smith S."/>
            <person name="Mohammad A.W."/>
            <person name="Gnirke A."/>
            <person name="Yurkov A.M."/>
            <person name="Nowrousian M."/>
            <person name="Sun S."/>
            <person name="Cuomo C.A."/>
            <person name="Heitman J."/>
        </authorList>
    </citation>
    <scope>NUCLEOTIDE SEQUENCE [LARGE SCALE GENOMIC DNA]</scope>
    <source>
        <strain evidence="7">CBS 11374</strain>
    </source>
</reference>
<evidence type="ECO:0000256" key="3">
    <source>
        <dbReference type="ARBA" id="ARBA00023242"/>
    </source>
</evidence>
<feature type="domain" description="Nucleoporin Nup159/Nup146 N-terminal" evidence="6">
    <location>
        <begin position="63"/>
        <end position="426"/>
    </location>
</feature>
<sequence length="2102" mass="218199">MFGNGGNAFGALGMEDDQPTAGPSTRLDEGEESDVDWLKLVKTNHDIDVRVSDRIELEGLPTECNLMVVSNIWDLLIVGSNNDVRIHRLSKFHQILEGAIKDASPVSEPIQNIELSDRPVWIKLAMNEEKLVVATANGAGFHLFKLRDVLSGNTNPYHSFTSDIPSQLLDVLPNPAPSIADQQARYVTLLAKEGLVIADIEDCKLSTPLPGPFSCASWSARGKQIVVGIPSGKLVQYTPEGVAKAEIPSPPDLDAYYPVFVQWLENDLFFVSYALEGGQPDDPVETYTIYRNKGEFTFTKFFDPLNTMGLMTRASTYRHFAGLKSWGERTKHLAMIVSGASSEIGLLHGNTVAEKEPPKWEVLMLEETARGVLPASKSGVRDDASVLALALDLTSTKIIQQGIVGGIELPDLPPQPRLLAYTQEGIIISFDVRYSDAGPYPGMITPQDITNATAIPSQGLQATPSQTATTPATPSFNNATSTSSSASSGRAFGSSGFGQSPTPAFASSSKPAAFGASGFGQSSTPASSPAPATPSAFGSTSKPAAFGGFGQSSTSAGFGQSAFGQPSKPSAFGAPPAPSAFGSSSTPTSTPVKASAFAATSTPTSAFGSASKPTAFGATSTPTSSFGNTSSPASGFGQSAFGQSSRPASSTPSAFASSSTPSALGTSSSSSNTTPAFSGFGTANKSSTGFGTSAFGQTAKSAEKKDSASSPFGSGGSAFGSASAFGNSSAFGSSTAFGQSAFGQKPLHTPTAPVEASNPAFTGFGSKPDGQEKPSSAFSGFGQKPTTTLSPSSEAPKSAFGSFGSKPAQSSAFGAFGQSTPSPSIETTTNTKEDDFGLSGFASVLESTTKPSEVPDSPPTSPVIGTVKQPSGLEDETPPNSPPMKPSASKPANATTPSSSFIKPATAFGSAPSQGSFGQASKPSAPAFGAGSTPAALSTPPAPSPSAFGATGFGKPSTIGAASTSAFGVNAFGQSSVPAGFGKTTIPASSKPIGSITGGFGSFGAISDGGDKKSTGFGGFASTGSSVFGGDTDKEKKSTGFGGFGTQGASSTFASSASKEKQKEKPSSVFSTIASPSVFSFNPKPTETPAAAEKSTAPSTPEEETKGYDVPTSAAESKEETTTPTATPSKNKVEEKTSVSTGSTSTQSDALSQPTQTPAKPTTPFECTTPSAEPTEVTQPIPSGDGPHKAATVKQSSDLAQKTDVVAEPESADQDDQEEQEEDEQQDYDVSRDEEEYDEEDYEGEYEGEEGDVEEYDDDYDDEEYEVEEVDVNQGRRRSTSIPPDMSPIKEEVSDELASDEGDEQQESENGYDYEEEDSQAVTSKSLTKSPPTWFAKPTKDDKVDAGPVSPTPTSEGTSLFSRLGPPPLMSSSSTSQQEAVADQPVAPISVHAQPKLPQSFSFKHATRTSSPLTNPPENASTTPESSPAKPPASSGLFGAKPAEPANEEEKKVSTLPSLGLFGAKPTQPNSQEEKKPDVGAFNFFGTSNSLIGPPPLGANGSEAKLADIKADTKPPPAIGFSLFGDKPSEIAKGSAPLTSAPGAGGFSLFGNKSTEPSKTDTPPSLFGAAKTIPPVAIENAKPSFGLGLGKPGPFVPTSTVPTQTEKKPSSSGTSTPAVPPTQASIPSVKPAPPAKFTLPTREVIPRSPAPSSSQTKTLAGVIEKIIVSLNDDIKHLTKVLNANAKYHQSFNIKDLSEVTAVNLPANETIAFSAIGQLTDIVEDLTKELSDRRNNDNVSELKLAELQSRMLKTDMKVGQADKFLRARQDPSFAKVMQVKDLSPEQASSQLKLRKSVQIAETKIEELDASIAGLRRRAERQEQGRINSQQPALERVQRSVRNIDAAIRDRQQTIDDLARRIGSIRLSSPSRAGSPGPSISRSTPRKPMIPSTTTTKAINLEPSKEVLAEVEASLTNNSSKISSRIEKMKFAKLTKMDNRAEKQKPISHKGPVLIDALPLPGQLPPLPPSVNKPSKSVATTTAVPTSTKDTLGVFPSTPSLPTAGNTSTPSPSFGGIKFNLDPGNISDLARSSTHRGGGAGGGGGGGSTRTHTPAAKFIPSSNPPNSASPAAGGLFDFKNDNAKKDDEKGKPSGFFSFSGFGPK</sequence>
<keyword evidence="8" id="KW-1185">Reference proteome</keyword>
<feature type="coiled-coil region" evidence="4">
    <location>
        <begin position="1796"/>
        <end position="1823"/>
    </location>
</feature>
<feature type="region of interest" description="Disordered" evidence="5">
    <location>
        <begin position="1014"/>
        <end position="1482"/>
    </location>
</feature>
<feature type="compositionally biased region" description="Low complexity" evidence="5">
    <location>
        <begin position="1974"/>
        <end position="1989"/>
    </location>
</feature>
<dbReference type="InterPro" id="IPR015943">
    <property type="entry name" value="WD40/YVTN_repeat-like_dom_sf"/>
</dbReference>
<feature type="compositionally biased region" description="Acidic residues" evidence="5">
    <location>
        <begin position="1293"/>
        <end position="1319"/>
    </location>
</feature>
<evidence type="ECO:0000256" key="2">
    <source>
        <dbReference type="ARBA" id="ARBA00022448"/>
    </source>
</evidence>
<evidence type="ECO:0000259" key="6">
    <source>
        <dbReference type="Pfam" id="PF16755"/>
    </source>
</evidence>
<feature type="compositionally biased region" description="Polar residues" evidence="5">
    <location>
        <begin position="1551"/>
        <end position="1563"/>
    </location>
</feature>
<feature type="compositionally biased region" description="Polar residues" evidence="5">
    <location>
        <begin position="1397"/>
        <end position="1419"/>
    </location>
</feature>
<evidence type="ECO:0000313" key="7">
    <source>
        <dbReference type="EMBL" id="WRT65194.1"/>
    </source>
</evidence>
<feature type="compositionally biased region" description="Low complexity" evidence="5">
    <location>
        <begin position="2058"/>
        <end position="2070"/>
    </location>
</feature>
<name>A0ABZ1CVI7_9TREE</name>
<evidence type="ECO:0000313" key="8">
    <source>
        <dbReference type="Proteomes" id="UP001329825"/>
    </source>
</evidence>
<feature type="compositionally biased region" description="Polar residues" evidence="5">
    <location>
        <begin position="1069"/>
        <end position="1085"/>
    </location>
</feature>
<feature type="region of interest" description="Disordered" evidence="5">
    <location>
        <begin position="1532"/>
        <end position="1568"/>
    </location>
</feature>
<evidence type="ECO:0000256" key="4">
    <source>
        <dbReference type="SAM" id="Coils"/>
    </source>
</evidence>
<feature type="compositionally biased region" description="Low complexity" evidence="5">
    <location>
        <begin position="566"/>
        <end position="611"/>
    </location>
</feature>
<feature type="compositionally biased region" description="Polar residues" evidence="5">
    <location>
        <begin position="1352"/>
        <end position="1361"/>
    </location>
</feature>
<evidence type="ECO:0000256" key="1">
    <source>
        <dbReference type="ARBA" id="ARBA00004123"/>
    </source>
</evidence>
<feature type="compositionally biased region" description="Acidic residues" evidence="5">
    <location>
        <begin position="1210"/>
        <end position="1271"/>
    </location>
</feature>
<dbReference type="GeneID" id="87954268"/>
<feature type="compositionally biased region" description="Low complexity" evidence="5">
    <location>
        <begin position="930"/>
        <end position="950"/>
    </location>
</feature>
<feature type="compositionally biased region" description="Polar residues" evidence="5">
    <location>
        <begin position="807"/>
        <end position="830"/>
    </location>
</feature>
<proteinExistence type="predicted"/>
<feature type="compositionally biased region" description="Low complexity" evidence="5">
    <location>
        <begin position="633"/>
        <end position="678"/>
    </location>
</feature>
<feature type="compositionally biased region" description="Basic and acidic residues" evidence="5">
    <location>
        <begin position="2076"/>
        <end position="2089"/>
    </location>
</feature>
<feature type="compositionally biased region" description="Gly residues" evidence="5">
    <location>
        <begin position="2034"/>
        <end position="2046"/>
    </location>
</feature>
<organism evidence="7 8">
    <name type="scientific">Kwoniella shivajii</name>
    <dbReference type="NCBI Taxonomy" id="564305"/>
    <lineage>
        <taxon>Eukaryota</taxon>
        <taxon>Fungi</taxon>
        <taxon>Dikarya</taxon>
        <taxon>Basidiomycota</taxon>
        <taxon>Agaricomycotina</taxon>
        <taxon>Tremellomycetes</taxon>
        <taxon>Tremellales</taxon>
        <taxon>Cryptococcaceae</taxon>
        <taxon>Kwoniella</taxon>
    </lineage>
</organism>
<feature type="compositionally biased region" description="Low complexity" evidence="5">
    <location>
        <begin position="461"/>
        <end position="539"/>
    </location>
</feature>
<keyword evidence="2" id="KW-0813">Transport</keyword>
<feature type="region of interest" description="Disordered" evidence="5">
    <location>
        <begin position="736"/>
        <end position="952"/>
    </location>
</feature>
<feature type="compositionally biased region" description="Polar residues" evidence="5">
    <location>
        <begin position="1165"/>
        <end position="1181"/>
    </location>
</feature>
<feature type="compositionally biased region" description="Low complexity" evidence="5">
    <location>
        <begin position="1420"/>
        <end position="1445"/>
    </location>
</feature>
<feature type="compositionally biased region" description="Polar residues" evidence="5">
    <location>
        <begin position="911"/>
        <end position="922"/>
    </location>
</feature>
<feature type="compositionally biased region" description="Polar residues" evidence="5">
    <location>
        <begin position="1370"/>
        <end position="1379"/>
    </location>
</feature>
<feature type="compositionally biased region" description="Polar residues" evidence="5">
    <location>
        <begin position="681"/>
        <end position="698"/>
    </location>
</feature>
<accession>A0ABZ1CVI7</accession>
<feature type="compositionally biased region" description="Polar residues" evidence="5">
    <location>
        <begin position="773"/>
        <end position="795"/>
    </location>
</feature>
<dbReference type="InterPro" id="IPR039462">
    <property type="entry name" value="Nup159/Nup146_N"/>
</dbReference>
<feature type="region of interest" description="Disordered" evidence="5">
    <location>
        <begin position="1965"/>
        <end position="2102"/>
    </location>
</feature>
<keyword evidence="4" id="KW-0175">Coiled coil</keyword>
<feature type="compositionally biased region" description="Low complexity" evidence="5">
    <location>
        <begin position="1866"/>
        <end position="1881"/>
    </location>
</feature>
<dbReference type="Gene3D" id="2.130.10.10">
    <property type="entry name" value="YVTN repeat-like/Quinoprotein amine dehydrogenase"/>
    <property type="match status" value="1"/>
</dbReference>
<feature type="region of interest" description="Disordered" evidence="5">
    <location>
        <begin position="1584"/>
        <end position="1656"/>
    </location>
</feature>
<feature type="compositionally biased region" description="Low complexity" evidence="5">
    <location>
        <begin position="2090"/>
        <end position="2102"/>
    </location>
</feature>
<feature type="compositionally biased region" description="Polar residues" evidence="5">
    <location>
        <begin position="617"/>
        <end position="632"/>
    </location>
</feature>
<feature type="region of interest" description="Disordered" evidence="5">
    <location>
        <begin position="1864"/>
        <end position="1892"/>
    </location>
</feature>
<feature type="compositionally biased region" description="Polar residues" evidence="5">
    <location>
        <begin position="1995"/>
        <end position="2010"/>
    </location>
</feature>
<comment type="subcellular location">
    <subcellularLocation>
        <location evidence="1">Nucleus</location>
    </subcellularLocation>
</comment>
<keyword evidence="3" id="KW-0539">Nucleus</keyword>
<evidence type="ECO:0000256" key="5">
    <source>
        <dbReference type="SAM" id="MobiDB-lite"/>
    </source>
</evidence>
<dbReference type="Pfam" id="PF16755">
    <property type="entry name" value="Beta-prop_NUP159_NUP214"/>
    <property type="match status" value="1"/>
</dbReference>
<dbReference type="EMBL" id="CP141882">
    <property type="protein sequence ID" value="WRT65194.1"/>
    <property type="molecule type" value="Genomic_DNA"/>
</dbReference>
<dbReference type="SUPFAM" id="SSF117289">
    <property type="entry name" value="Nucleoporin domain"/>
    <property type="match status" value="1"/>
</dbReference>
<feature type="compositionally biased region" description="Polar residues" evidence="5">
    <location>
        <begin position="1320"/>
        <end position="1331"/>
    </location>
</feature>
<feature type="compositionally biased region" description="Polar residues" evidence="5">
    <location>
        <begin position="1597"/>
        <end position="1626"/>
    </location>
</feature>
<dbReference type="Proteomes" id="UP001329825">
    <property type="component" value="Chromosome 2"/>
</dbReference>
<feature type="region of interest" description="Disordered" evidence="5">
    <location>
        <begin position="9"/>
        <end position="31"/>
    </location>
</feature>
<feature type="region of interest" description="Disordered" evidence="5">
    <location>
        <begin position="556"/>
        <end position="715"/>
    </location>
</feature>
<feature type="compositionally biased region" description="Low complexity" evidence="5">
    <location>
        <begin position="1138"/>
        <end position="1164"/>
    </location>
</feature>
<protein>
    <recommendedName>
        <fullName evidence="6">Nucleoporin Nup159/Nup146 N-terminal domain-containing protein</fullName>
    </recommendedName>
</protein>
<dbReference type="RefSeq" id="XP_062789934.1">
    <property type="nucleotide sequence ID" value="XM_062933883.1"/>
</dbReference>
<gene>
    <name evidence="7" type="ORF">IL334_002137</name>
</gene>
<feature type="region of interest" description="Disordered" evidence="5">
    <location>
        <begin position="460"/>
        <end position="539"/>
    </location>
</feature>